<evidence type="ECO:0000256" key="1">
    <source>
        <dbReference type="PROSITE-ProRule" id="PRU00339"/>
    </source>
</evidence>
<sequence length="876" mass="98858">MENKNMAAYMAAWCVVSPLRLTFFFLLVYEVLAIKVNVRGANHICSSGAQVFHVNFGNGPIHQCDVMNTTPPSNNGKPSCAEKAKERLKSSQGCASKQMSHTDTCTKLSCNKEEMIPNTPCFKPLMSDKKHFIIHTPEHDKSLHLVISHNTEQKVILTGNSHIDERVGFATLQMNSGNLDNAIEQFTNIIKEHPWVTAAYFGRGTAYVQKGLQNKENADAAIEDFSSIIRLSPDNPDGWIKRAEVLSPLGNIKEALADIKIALDLKPSAHLYVMSGTLHFMQEDYEAATESFVKCLETDKNEPTAMLYYGLSLYHRGKVKESIEIFKKVLETNVNKAECHRSLGHAYRELGSPDLAHTHFTEAITLEPTASQNYQSRGIINYMNGKPQEAIKDFENCLKYNPSSISCTYWKGVSHASKGNFYEAVKSSTKVLLTDTSPVQDVDVIKSHYLKEYSRYLHSHLDTPLSEYSPDVDLDGRLRDLWVKGLPFNARNYNEQPGIQPHIREVEDVVFADFSPEAQLLLCKSSILGPLIQYHSAGFLPNMRHHRAMGLAILDVAQVASKNWKAGRSSKNNQKKASWRNMFDVAVKWRRLSDPEQPVFWLDMMPDKSVKSGFNFRMNLLRGQLKSVRYSDYFDKIFQFTKTMLQHLYRVDELNSKEFKNNIEKAKTCRQLMEVLKQHDSRNPQPGMVLSTHVSSTKGTGTKSLEGLNLSLSESGSNLLFTMDTPTTPSRTADYHSELDFIWGQLYDEMRKPGNKDVDMVGNYILYMVYYFFNLMPLSRGSSAVAYTVALGLFLAVGRETTGKIPQGKEVDLEAMIGGSVENFAKHVKEWLALKKLSKPVTSFPFVSEVFPTLRAALEALNVRFTEDDCKNLPSF</sequence>
<dbReference type="Gene3D" id="1.10.3290.20">
    <property type="match status" value="1"/>
</dbReference>
<dbReference type="Proteomes" id="UP001159405">
    <property type="component" value="Unassembled WGS sequence"/>
</dbReference>
<evidence type="ECO:0000313" key="2">
    <source>
        <dbReference type="EMBL" id="CAH3159566.1"/>
    </source>
</evidence>
<keyword evidence="1" id="KW-0802">TPR repeat</keyword>
<dbReference type="Gene3D" id="1.25.40.10">
    <property type="entry name" value="Tetratricopeptide repeat domain"/>
    <property type="match status" value="3"/>
</dbReference>
<protein>
    <submittedName>
        <fullName evidence="2">Uncharacterized protein</fullName>
    </submittedName>
</protein>
<comment type="caution">
    <text evidence="2">The sequence shown here is derived from an EMBL/GenBank/DDBJ whole genome shotgun (WGS) entry which is preliminary data.</text>
</comment>
<dbReference type="Pfam" id="PF13432">
    <property type="entry name" value="TPR_16"/>
    <property type="match status" value="2"/>
</dbReference>
<dbReference type="PANTHER" id="PTHR44523:SF1">
    <property type="entry name" value="TETRATRICOPEPTIDE REPEAT PROTEIN 13"/>
    <property type="match status" value="1"/>
</dbReference>
<feature type="repeat" description="TPR" evidence="1">
    <location>
        <begin position="269"/>
        <end position="302"/>
    </location>
</feature>
<dbReference type="PANTHER" id="PTHR44523">
    <property type="entry name" value="TETRATRICOPEPTIDE REPEAT PROTEIN 13"/>
    <property type="match status" value="1"/>
</dbReference>
<dbReference type="InterPro" id="IPR019734">
    <property type="entry name" value="TPR_rpt"/>
</dbReference>
<dbReference type="SMART" id="SM00028">
    <property type="entry name" value="TPR"/>
    <property type="match status" value="6"/>
</dbReference>
<reference evidence="2 3" key="1">
    <citation type="submission" date="2022-05" db="EMBL/GenBank/DDBJ databases">
        <authorList>
            <consortium name="Genoscope - CEA"/>
            <person name="William W."/>
        </authorList>
    </citation>
    <scope>NUCLEOTIDE SEQUENCE [LARGE SCALE GENOMIC DNA]</scope>
</reference>
<dbReference type="InterPro" id="IPR011990">
    <property type="entry name" value="TPR-like_helical_dom_sf"/>
</dbReference>
<accession>A0ABN8QDA6</accession>
<proteinExistence type="predicted"/>
<dbReference type="EMBL" id="CALNXK010000114">
    <property type="protein sequence ID" value="CAH3159566.1"/>
    <property type="molecule type" value="Genomic_DNA"/>
</dbReference>
<dbReference type="PROSITE" id="PS50005">
    <property type="entry name" value="TPR"/>
    <property type="match status" value="3"/>
</dbReference>
<evidence type="ECO:0000313" key="3">
    <source>
        <dbReference type="Proteomes" id="UP001159405"/>
    </source>
</evidence>
<feature type="repeat" description="TPR" evidence="1">
    <location>
        <begin position="337"/>
        <end position="370"/>
    </location>
</feature>
<dbReference type="SUPFAM" id="SSF48452">
    <property type="entry name" value="TPR-like"/>
    <property type="match status" value="1"/>
</dbReference>
<organism evidence="2 3">
    <name type="scientific">Porites lobata</name>
    <dbReference type="NCBI Taxonomy" id="104759"/>
    <lineage>
        <taxon>Eukaryota</taxon>
        <taxon>Metazoa</taxon>
        <taxon>Cnidaria</taxon>
        <taxon>Anthozoa</taxon>
        <taxon>Hexacorallia</taxon>
        <taxon>Scleractinia</taxon>
        <taxon>Fungiina</taxon>
        <taxon>Poritidae</taxon>
        <taxon>Porites</taxon>
    </lineage>
</organism>
<name>A0ABN8QDA6_9CNID</name>
<feature type="repeat" description="TPR" evidence="1">
    <location>
        <begin position="371"/>
        <end position="404"/>
    </location>
</feature>
<keyword evidence="3" id="KW-1185">Reference proteome</keyword>
<gene>
    <name evidence="2" type="ORF">PLOB_00003746</name>
</gene>